<dbReference type="Proteomes" id="UP001056120">
    <property type="component" value="Linkage Group LG19"/>
</dbReference>
<reference evidence="2" key="1">
    <citation type="journal article" date="2022" name="Mol. Ecol. Resour.">
        <title>The genomes of chicory, endive, great burdock and yacon provide insights into Asteraceae palaeo-polyploidization history and plant inulin production.</title>
        <authorList>
            <person name="Fan W."/>
            <person name="Wang S."/>
            <person name="Wang H."/>
            <person name="Wang A."/>
            <person name="Jiang F."/>
            <person name="Liu H."/>
            <person name="Zhao H."/>
            <person name="Xu D."/>
            <person name="Zhang Y."/>
        </authorList>
    </citation>
    <scope>NUCLEOTIDE SEQUENCE [LARGE SCALE GENOMIC DNA]</scope>
    <source>
        <strain evidence="2">cv. Yunnan</strain>
    </source>
</reference>
<evidence type="ECO:0000313" key="2">
    <source>
        <dbReference type="Proteomes" id="UP001056120"/>
    </source>
</evidence>
<comment type="caution">
    <text evidence="1">The sequence shown here is derived from an EMBL/GenBank/DDBJ whole genome shotgun (WGS) entry which is preliminary data.</text>
</comment>
<accession>A0ACB9DDU5</accession>
<sequence length="245" mass="28874">MDLMNRVCRPMLDLYVIVFIDDILIYSKNEGNHAYHLKELLETLRKEKLYAKFSKCATRKCLPKEKLTQAPVLSLPEGTEDLVVYSDASYQGLRDHKSLKYFFEQKDLTMRQRRWLELIKDYDCEILYHPGKANVVADALSRKEEHPPIRVKSYKLVVTPDFMTQLRNVQIDALKAENVKKERMAGQEKHLEVNEYGVKIRFGLKAEHQKPYGILQPLDIPEWKWEHITMDFITKLPKTSIVMYL</sequence>
<reference evidence="1 2" key="2">
    <citation type="journal article" date="2022" name="Mol. Ecol. Resour.">
        <title>The genomes of chicory, endive, great burdock and yacon provide insights into Asteraceae paleo-polyploidization history and plant inulin production.</title>
        <authorList>
            <person name="Fan W."/>
            <person name="Wang S."/>
            <person name="Wang H."/>
            <person name="Wang A."/>
            <person name="Jiang F."/>
            <person name="Liu H."/>
            <person name="Zhao H."/>
            <person name="Xu D."/>
            <person name="Zhang Y."/>
        </authorList>
    </citation>
    <scope>NUCLEOTIDE SEQUENCE [LARGE SCALE GENOMIC DNA]</scope>
    <source>
        <strain evidence="2">cv. Yunnan</strain>
        <tissue evidence="1">Leaves</tissue>
    </source>
</reference>
<gene>
    <name evidence="1" type="ORF">L1987_57892</name>
</gene>
<keyword evidence="2" id="KW-1185">Reference proteome</keyword>
<proteinExistence type="predicted"/>
<organism evidence="1 2">
    <name type="scientific">Smallanthus sonchifolius</name>
    <dbReference type="NCBI Taxonomy" id="185202"/>
    <lineage>
        <taxon>Eukaryota</taxon>
        <taxon>Viridiplantae</taxon>
        <taxon>Streptophyta</taxon>
        <taxon>Embryophyta</taxon>
        <taxon>Tracheophyta</taxon>
        <taxon>Spermatophyta</taxon>
        <taxon>Magnoliopsida</taxon>
        <taxon>eudicotyledons</taxon>
        <taxon>Gunneridae</taxon>
        <taxon>Pentapetalae</taxon>
        <taxon>asterids</taxon>
        <taxon>campanulids</taxon>
        <taxon>Asterales</taxon>
        <taxon>Asteraceae</taxon>
        <taxon>Asteroideae</taxon>
        <taxon>Heliantheae alliance</taxon>
        <taxon>Millerieae</taxon>
        <taxon>Smallanthus</taxon>
    </lineage>
</organism>
<evidence type="ECO:0000313" key="1">
    <source>
        <dbReference type="EMBL" id="KAI3744799.1"/>
    </source>
</evidence>
<protein>
    <submittedName>
        <fullName evidence="1">Uncharacterized protein</fullName>
    </submittedName>
</protein>
<dbReference type="EMBL" id="CM042036">
    <property type="protein sequence ID" value="KAI3744799.1"/>
    <property type="molecule type" value="Genomic_DNA"/>
</dbReference>
<name>A0ACB9DDU5_9ASTR</name>